<dbReference type="Proteomes" id="UP000287651">
    <property type="component" value="Unassembled WGS sequence"/>
</dbReference>
<comment type="caution">
    <text evidence="1">The sequence shown here is derived from an EMBL/GenBank/DDBJ whole genome shotgun (WGS) entry which is preliminary data.</text>
</comment>
<sequence length="299" mass="32689">MHVLRIQNFCLPLYSFAEWQQSHKVQHIQKDKTKKQGDGEPEGQAAEVGVEQVAEVGVGDDLVIAAVEQPLVYFVPYGVAGGGAAEGPRGRRALALAFLHVGRGAGAPRLGLGSGSGSAHADGPKLGFRMKGKQEEGSPAVKEHWKAAEIPEEEKARREEKAQDVSALVDPDFGSRLGNTQWVNDEAVTIFNVDVAIAITIYIDSNIDAEQHGMSDNRKSNKSYSDPNSRLRLRFAQWINEETITNCTMDVTTITTICINVDKIITHNCINISAYTKRCGRQSGNYVDIDASDIITHHH</sequence>
<protein>
    <submittedName>
        <fullName evidence="1">Uncharacterized protein</fullName>
    </submittedName>
</protein>
<reference evidence="1 2" key="1">
    <citation type="journal article" date="2014" name="Agronomy (Basel)">
        <title>A Draft Genome Sequence for Ensete ventricosum, the Drought-Tolerant Tree Against Hunger.</title>
        <authorList>
            <person name="Harrison J."/>
            <person name="Moore K.A."/>
            <person name="Paszkiewicz K."/>
            <person name="Jones T."/>
            <person name="Grant M."/>
            <person name="Ambacheew D."/>
            <person name="Muzemil S."/>
            <person name="Studholme D.J."/>
        </authorList>
    </citation>
    <scope>NUCLEOTIDE SEQUENCE [LARGE SCALE GENOMIC DNA]</scope>
</reference>
<dbReference type="EMBL" id="AMZH03005564">
    <property type="protein sequence ID" value="RRT66093.1"/>
    <property type="molecule type" value="Genomic_DNA"/>
</dbReference>
<evidence type="ECO:0000313" key="2">
    <source>
        <dbReference type="Proteomes" id="UP000287651"/>
    </source>
</evidence>
<evidence type="ECO:0000313" key="1">
    <source>
        <dbReference type="EMBL" id="RRT66093.1"/>
    </source>
</evidence>
<name>A0A426ZQ01_ENSVE</name>
<dbReference type="AlphaFoldDB" id="A0A426ZQ01"/>
<gene>
    <name evidence="1" type="ORF">B296_00010786</name>
</gene>
<organism evidence="1 2">
    <name type="scientific">Ensete ventricosum</name>
    <name type="common">Abyssinian banana</name>
    <name type="synonym">Musa ensete</name>
    <dbReference type="NCBI Taxonomy" id="4639"/>
    <lineage>
        <taxon>Eukaryota</taxon>
        <taxon>Viridiplantae</taxon>
        <taxon>Streptophyta</taxon>
        <taxon>Embryophyta</taxon>
        <taxon>Tracheophyta</taxon>
        <taxon>Spermatophyta</taxon>
        <taxon>Magnoliopsida</taxon>
        <taxon>Liliopsida</taxon>
        <taxon>Zingiberales</taxon>
        <taxon>Musaceae</taxon>
        <taxon>Ensete</taxon>
    </lineage>
</organism>
<proteinExistence type="predicted"/>
<accession>A0A426ZQ01</accession>